<gene>
    <name evidence="1" type="ORF">BO97DRAFT_465602</name>
</gene>
<dbReference type="OrthoDB" id="4525710at2759"/>
<dbReference type="GeneID" id="37203840"/>
<protein>
    <submittedName>
        <fullName evidence="1">Uncharacterized protein</fullName>
    </submittedName>
</protein>
<feature type="non-terminal residue" evidence="1">
    <location>
        <position position="1"/>
    </location>
</feature>
<accession>A0A395HKP6</accession>
<evidence type="ECO:0000313" key="2">
    <source>
        <dbReference type="Proteomes" id="UP000248961"/>
    </source>
</evidence>
<dbReference type="RefSeq" id="XP_025545998.1">
    <property type="nucleotide sequence ID" value="XM_025699551.1"/>
</dbReference>
<name>A0A395HKP6_ASPHC</name>
<sequence length="111" mass="12557">VVGIQYYHIAKIILAFANYSSSVPGAENFRLSRNTEKTVRHHLFMVLGLAKSNPKAESTLFTAVWGWVIRRKEDQEAADALLTEMETRTGWDVTQSIQALRQQWAGDDSDC</sequence>
<dbReference type="VEuPathDB" id="FungiDB:BO97DRAFT_465602"/>
<dbReference type="STRING" id="1450537.A0A395HKP6"/>
<dbReference type="Proteomes" id="UP000248961">
    <property type="component" value="Unassembled WGS sequence"/>
</dbReference>
<organism evidence="1 2">
    <name type="scientific">Aspergillus homomorphus (strain CBS 101889)</name>
    <dbReference type="NCBI Taxonomy" id="1450537"/>
    <lineage>
        <taxon>Eukaryota</taxon>
        <taxon>Fungi</taxon>
        <taxon>Dikarya</taxon>
        <taxon>Ascomycota</taxon>
        <taxon>Pezizomycotina</taxon>
        <taxon>Eurotiomycetes</taxon>
        <taxon>Eurotiomycetidae</taxon>
        <taxon>Eurotiales</taxon>
        <taxon>Aspergillaceae</taxon>
        <taxon>Aspergillus</taxon>
        <taxon>Aspergillus subgen. Circumdati</taxon>
    </lineage>
</organism>
<keyword evidence="2" id="KW-1185">Reference proteome</keyword>
<reference evidence="1 2" key="1">
    <citation type="submission" date="2018-02" db="EMBL/GenBank/DDBJ databases">
        <title>The genomes of Aspergillus section Nigri reveals drivers in fungal speciation.</title>
        <authorList>
            <consortium name="DOE Joint Genome Institute"/>
            <person name="Vesth T.C."/>
            <person name="Nybo J."/>
            <person name="Theobald S."/>
            <person name="Brandl J."/>
            <person name="Frisvad J.C."/>
            <person name="Nielsen K.F."/>
            <person name="Lyhne E.K."/>
            <person name="Kogle M.E."/>
            <person name="Kuo A."/>
            <person name="Riley R."/>
            <person name="Clum A."/>
            <person name="Nolan M."/>
            <person name="Lipzen A."/>
            <person name="Salamov A."/>
            <person name="Henrissat B."/>
            <person name="Wiebenga A."/>
            <person name="De vries R.P."/>
            <person name="Grigoriev I.V."/>
            <person name="Mortensen U.H."/>
            <person name="Andersen M.R."/>
            <person name="Baker S.E."/>
        </authorList>
    </citation>
    <scope>NUCLEOTIDE SEQUENCE [LARGE SCALE GENOMIC DNA]</scope>
    <source>
        <strain evidence="1 2">CBS 101889</strain>
    </source>
</reference>
<proteinExistence type="predicted"/>
<dbReference type="AlphaFoldDB" id="A0A395HKP6"/>
<evidence type="ECO:0000313" key="1">
    <source>
        <dbReference type="EMBL" id="RAL06844.1"/>
    </source>
</evidence>
<dbReference type="EMBL" id="KZ824350">
    <property type="protein sequence ID" value="RAL06844.1"/>
    <property type="molecule type" value="Genomic_DNA"/>
</dbReference>